<reference evidence="1 2" key="1">
    <citation type="journal article" date="2024" name="IMA Fungus">
        <title>IMA Genome - F19 : A genome assembly and annotation guide to empower mycologists, including annotated draft genome sequences of Ceratocystis pirilliformis, Diaporthe australafricana, Fusarium ophioides, Paecilomyces lecythidis, and Sporothrix stenoceras.</title>
        <authorList>
            <person name="Aylward J."/>
            <person name="Wilson A.M."/>
            <person name="Visagie C.M."/>
            <person name="Spraker J."/>
            <person name="Barnes I."/>
            <person name="Buitendag C."/>
            <person name="Ceriani C."/>
            <person name="Del Mar Angel L."/>
            <person name="du Plessis D."/>
            <person name="Fuchs T."/>
            <person name="Gasser K."/>
            <person name="Kramer D."/>
            <person name="Li W."/>
            <person name="Munsamy K."/>
            <person name="Piso A."/>
            <person name="Price J.L."/>
            <person name="Sonnekus B."/>
            <person name="Thomas C."/>
            <person name="van der Nest A."/>
            <person name="van Dijk A."/>
            <person name="van Heerden A."/>
            <person name="van Vuuren N."/>
            <person name="Yilmaz N."/>
            <person name="Duong T.A."/>
            <person name="van der Merwe N.A."/>
            <person name="Wingfield M.J."/>
            <person name="Wingfield B.D."/>
        </authorList>
    </citation>
    <scope>NUCLEOTIDE SEQUENCE [LARGE SCALE GENOMIC DNA]</scope>
    <source>
        <strain evidence="1 2">CMW 5346</strain>
    </source>
</reference>
<keyword evidence="2" id="KW-1185">Reference proteome</keyword>
<dbReference type="Proteomes" id="UP001583186">
    <property type="component" value="Unassembled WGS sequence"/>
</dbReference>
<evidence type="ECO:0000313" key="1">
    <source>
        <dbReference type="EMBL" id="KAL1892988.1"/>
    </source>
</evidence>
<sequence>MVVVDALRGARRDPAAFPPGQVARLEACTVHAATLMDFLLRSGSWSAFWTQGHTIQAILARLEQDDGGNGGQFLHQAAVGENSAPMAISDQPQQPAVPVGHNFPMGQTGSAGIIYASMPMMDPATTPVVDNSMVNMEMGGMSNTSNNLFPSTNWDDFFFNYVQEYGWLAQPGLTGDNNDGDMYADYVFEDNNNNNNM</sequence>
<gene>
    <name evidence="1" type="ORF">Sste5346_006668</name>
</gene>
<dbReference type="EMBL" id="JAWCUI010000040">
    <property type="protein sequence ID" value="KAL1892988.1"/>
    <property type="molecule type" value="Genomic_DNA"/>
</dbReference>
<proteinExistence type="predicted"/>
<organism evidence="1 2">
    <name type="scientific">Sporothrix stenoceras</name>
    <dbReference type="NCBI Taxonomy" id="5173"/>
    <lineage>
        <taxon>Eukaryota</taxon>
        <taxon>Fungi</taxon>
        <taxon>Dikarya</taxon>
        <taxon>Ascomycota</taxon>
        <taxon>Pezizomycotina</taxon>
        <taxon>Sordariomycetes</taxon>
        <taxon>Sordariomycetidae</taxon>
        <taxon>Ophiostomatales</taxon>
        <taxon>Ophiostomataceae</taxon>
        <taxon>Sporothrix</taxon>
    </lineage>
</organism>
<protein>
    <submittedName>
        <fullName evidence="1">Uncharacterized protein</fullName>
    </submittedName>
</protein>
<evidence type="ECO:0000313" key="2">
    <source>
        <dbReference type="Proteomes" id="UP001583186"/>
    </source>
</evidence>
<comment type="caution">
    <text evidence="1">The sequence shown here is derived from an EMBL/GenBank/DDBJ whole genome shotgun (WGS) entry which is preliminary data.</text>
</comment>
<name>A0ABR3YXB9_9PEZI</name>
<accession>A0ABR3YXB9</accession>